<dbReference type="HOGENOM" id="CLU_1695458_0_0_1"/>
<evidence type="ECO:0000313" key="2">
    <source>
        <dbReference type="EMBL" id="EMR65061.1"/>
    </source>
</evidence>
<dbReference type="KEGG" id="ela:UCREL1_7967"/>
<keyword evidence="1" id="KW-0812">Transmembrane</keyword>
<dbReference type="AlphaFoldDB" id="M7T5G5"/>
<dbReference type="EMBL" id="KB706950">
    <property type="protein sequence ID" value="EMR65061.1"/>
    <property type="molecule type" value="Genomic_DNA"/>
</dbReference>
<proteinExistence type="predicted"/>
<keyword evidence="3" id="KW-1185">Reference proteome</keyword>
<protein>
    <submittedName>
        <fullName evidence="2">Putative c6 zinc finger domain-containing protein</fullName>
    </submittedName>
</protein>
<dbReference type="OrthoDB" id="2269373at2759"/>
<evidence type="ECO:0000256" key="1">
    <source>
        <dbReference type="SAM" id="Phobius"/>
    </source>
</evidence>
<evidence type="ECO:0000313" key="3">
    <source>
        <dbReference type="Proteomes" id="UP000012174"/>
    </source>
</evidence>
<accession>M7T5G5</accession>
<gene>
    <name evidence="2" type="ORF">UCREL1_7967</name>
</gene>
<reference evidence="3" key="1">
    <citation type="journal article" date="2013" name="Genome Announc.">
        <title>Draft genome sequence of the grapevine dieback fungus Eutypa lata UCR-EL1.</title>
        <authorList>
            <person name="Blanco-Ulate B."/>
            <person name="Rolshausen P.E."/>
            <person name="Cantu D."/>
        </authorList>
    </citation>
    <scope>NUCLEOTIDE SEQUENCE [LARGE SCALE GENOMIC DNA]</scope>
    <source>
        <strain evidence="3">UCR-EL1</strain>
    </source>
</reference>
<feature type="transmembrane region" description="Helical" evidence="1">
    <location>
        <begin position="132"/>
        <end position="152"/>
    </location>
</feature>
<sequence>MIFCLVVFRLARIGINAPDIDEVFLQNEMGTADAPSNVRIEEARKRLDKIDQDTAELFNKYSERSFGPLHDFAIDFSHAMLKKMRDQACPIREQPEWGNEILTSGDNLFKISIISVEFTIYLYQKAKVAGNFVWIITINFQVNILIFVRRLYLIA</sequence>
<dbReference type="Proteomes" id="UP000012174">
    <property type="component" value="Unassembled WGS sequence"/>
</dbReference>
<organism evidence="2 3">
    <name type="scientific">Eutypa lata (strain UCR-EL1)</name>
    <name type="common">Grapevine dieback disease fungus</name>
    <name type="synonym">Eutypa armeniacae</name>
    <dbReference type="NCBI Taxonomy" id="1287681"/>
    <lineage>
        <taxon>Eukaryota</taxon>
        <taxon>Fungi</taxon>
        <taxon>Dikarya</taxon>
        <taxon>Ascomycota</taxon>
        <taxon>Pezizomycotina</taxon>
        <taxon>Sordariomycetes</taxon>
        <taxon>Xylariomycetidae</taxon>
        <taxon>Xylariales</taxon>
        <taxon>Diatrypaceae</taxon>
        <taxon>Eutypa</taxon>
    </lineage>
</organism>
<name>M7T5G5_EUTLA</name>
<keyword evidence="1" id="KW-1133">Transmembrane helix</keyword>
<keyword evidence="1" id="KW-0472">Membrane</keyword>